<dbReference type="GO" id="GO:0009986">
    <property type="term" value="C:cell surface"/>
    <property type="evidence" value="ECO:0007669"/>
    <property type="project" value="UniProtKB-SubCell"/>
</dbReference>
<evidence type="ECO:0000313" key="12">
    <source>
        <dbReference type="Proteomes" id="UP001167864"/>
    </source>
</evidence>
<keyword evidence="7" id="KW-0998">Cell outer membrane</keyword>
<evidence type="ECO:0000256" key="1">
    <source>
        <dbReference type="ARBA" id="ARBA00004241"/>
    </source>
</evidence>
<comment type="subcellular location">
    <subcellularLocation>
        <location evidence="2">Cell outer membrane</location>
    </subcellularLocation>
    <subcellularLocation>
        <location evidence="1">Cell surface</location>
    </subcellularLocation>
</comment>
<keyword evidence="6" id="KW-0472">Membrane</keyword>
<gene>
    <name evidence="9" type="primary">yadA</name>
    <name evidence="9" type="ORF">ERS137967_00093</name>
    <name evidence="10" type="ORF">QVN42_01595</name>
</gene>
<dbReference type="RefSeq" id="WP_049596383.1">
    <property type="nucleotide sequence ID" value="NZ_CPYD01000001.1"/>
</dbReference>
<dbReference type="SUPFAM" id="SSF54523">
    <property type="entry name" value="Pili subunits"/>
    <property type="match status" value="1"/>
</dbReference>
<dbReference type="Proteomes" id="UP001167864">
    <property type="component" value="Unassembled WGS sequence"/>
</dbReference>
<comment type="caution">
    <text evidence="10">The sequence shown here is derived from an EMBL/GenBank/DDBJ whole genome shotgun (WGS) entry which is preliminary data.</text>
</comment>
<dbReference type="InterPro" id="IPR045584">
    <property type="entry name" value="Pilin-like"/>
</dbReference>
<dbReference type="Proteomes" id="UP000040578">
    <property type="component" value="Unassembled WGS sequence"/>
</dbReference>
<protein>
    <submittedName>
        <fullName evidence="9">Adhesin yadA</fullName>
    </submittedName>
    <submittedName>
        <fullName evidence="10">YadA C-terminal domain-containing protein</fullName>
    </submittedName>
</protein>
<reference evidence="10" key="2">
    <citation type="submission" date="2023-06" db="EMBL/GenBank/DDBJ databases">
        <authorList>
            <person name="Polev D.E."/>
            <person name="Saitova A.T."/>
            <person name="Bogumilchik E.A."/>
            <person name="Kokorina G.I."/>
            <person name="Voskresenskaia E.A."/>
        </authorList>
    </citation>
    <scope>NUCLEOTIDE SEQUENCE</scope>
    <source>
        <strain evidence="10">2145 StPb PI</strain>
    </source>
</reference>
<evidence type="ECO:0000259" key="8">
    <source>
        <dbReference type="Pfam" id="PF03895"/>
    </source>
</evidence>
<dbReference type="Gene3D" id="3.30.1300.30">
    <property type="entry name" value="GSPII I/J protein-like"/>
    <property type="match status" value="1"/>
</dbReference>
<evidence type="ECO:0000256" key="2">
    <source>
        <dbReference type="ARBA" id="ARBA00004442"/>
    </source>
</evidence>
<reference evidence="9 11" key="1">
    <citation type="submission" date="2015-03" db="EMBL/GenBank/DDBJ databases">
        <authorList>
            <consortium name="Pathogen Informatics"/>
            <person name="Murphy D."/>
        </authorList>
    </citation>
    <scope>NUCLEOTIDE SEQUENCE [LARGE SCALE GENOMIC DNA]</scope>
    <source>
        <strain evidence="9">Type strain: CIP110231</strain>
        <strain evidence="11">type strain: CIP110231</strain>
    </source>
</reference>
<keyword evidence="11" id="KW-1185">Reference proteome</keyword>
<keyword evidence="4" id="KW-0812">Transmembrane</keyword>
<dbReference type="Pfam" id="PF03895">
    <property type="entry name" value="YadA_anchor"/>
    <property type="match status" value="1"/>
</dbReference>
<proteinExistence type="predicted"/>
<accession>A0AAW7K156</accession>
<evidence type="ECO:0000313" key="9">
    <source>
        <dbReference type="EMBL" id="CND85110.1"/>
    </source>
</evidence>
<dbReference type="GO" id="GO:0009279">
    <property type="term" value="C:cell outer membrane"/>
    <property type="evidence" value="ECO:0007669"/>
    <property type="project" value="UniProtKB-SubCell"/>
</dbReference>
<evidence type="ECO:0000256" key="3">
    <source>
        <dbReference type="ARBA" id="ARBA00022452"/>
    </source>
</evidence>
<organism evidence="10 12">
    <name type="scientific">Yersinia nurmii</name>
    <dbReference type="NCBI Taxonomy" id="685706"/>
    <lineage>
        <taxon>Bacteria</taxon>
        <taxon>Pseudomonadati</taxon>
        <taxon>Pseudomonadota</taxon>
        <taxon>Gammaproteobacteria</taxon>
        <taxon>Enterobacterales</taxon>
        <taxon>Yersiniaceae</taxon>
        <taxon>Yersinia</taxon>
    </lineage>
</organism>
<evidence type="ECO:0000256" key="5">
    <source>
        <dbReference type="ARBA" id="ARBA00022729"/>
    </source>
</evidence>
<dbReference type="EMBL" id="CPYD01000001">
    <property type="protein sequence ID" value="CND85110.1"/>
    <property type="molecule type" value="Genomic_DNA"/>
</dbReference>
<evidence type="ECO:0000256" key="6">
    <source>
        <dbReference type="ARBA" id="ARBA00023136"/>
    </source>
</evidence>
<evidence type="ECO:0000256" key="7">
    <source>
        <dbReference type="ARBA" id="ARBA00023237"/>
    </source>
</evidence>
<dbReference type="InterPro" id="IPR005594">
    <property type="entry name" value="YadA_C"/>
</dbReference>
<evidence type="ECO:0000256" key="4">
    <source>
        <dbReference type="ARBA" id="ARBA00022692"/>
    </source>
</evidence>
<evidence type="ECO:0000313" key="10">
    <source>
        <dbReference type="EMBL" id="MDN0086097.1"/>
    </source>
</evidence>
<sequence>MKLDKKVNRGLATEAALNGLMQPYGVGKFSFTAAVGGYESEQAIAVGSGYRFNESLAVKTGISTNAGNLEGVVYNVGMIVEW</sequence>
<dbReference type="EMBL" id="JAUEHU010000001">
    <property type="protein sequence ID" value="MDN0086097.1"/>
    <property type="molecule type" value="Genomic_DNA"/>
</dbReference>
<keyword evidence="5" id="KW-0732">Signal</keyword>
<evidence type="ECO:0000313" key="11">
    <source>
        <dbReference type="Proteomes" id="UP000040578"/>
    </source>
</evidence>
<dbReference type="AlphaFoldDB" id="A0AAW7K156"/>
<name>A0AAW7K156_9GAMM</name>
<feature type="domain" description="Trimeric autotransporter adhesin YadA-like C-terminal membrane anchor" evidence="8">
    <location>
        <begin position="21"/>
        <end position="79"/>
    </location>
</feature>
<keyword evidence="3" id="KW-1134">Transmembrane beta strand</keyword>